<reference evidence="1 2" key="1">
    <citation type="journal article" date="2020" name="Microb. Genom.">
        <title>Genetic diversity of clinical and environmental Mucorales isolates obtained from an investigation of mucormycosis cases among solid organ transplant recipients.</title>
        <authorList>
            <person name="Nguyen M.H."/>
            <person name="Kaul D."/>
            <person name="Muto C."/>
            <person name="Cheng S.J."/>
            <person name="Richter R.A."/>
            <person name="Bruno V.M."/>
            <person name="Liu G."/>
            <person name="Beyhan S."/>
            <person name="Sundermann A.J."/>
            <person name="Mounaud S."/>
            <person name="Pasculle A.W."/>
            <person name="Nierman W.C."/>
            <person name="Driscoll E."/>
            <person name="Cumbie R."/>
            <person name="Clancy C.J."/>
            <person name="Dupont C.L."/>
        </authorList>
    </citation>
    <scope>NUCLEOTIDE SEQUENCE [LARGE SCALE GENOMIC DNA]</scope>
    <source>
        <strain evidence="1 2">GL24</strain>
    </source>
</reference>
<dbReference type="EMBL" id="JAANIU010001059">
    <property type="protein sequence ID" value="KAG1568811.1"/>
    <property type="molecule type" value="Genomic_DNA"/>
</dbReference>
<comment type="caution">
    <text evidence="1">The sequence shown here is derived from an EMBL/GenBank/DDBJ whole genome shotgun (WGS) entry which is preliminary data.</text>
</comment>
<dbReference type="AlphaFoldDB" id="A0A9P6Z1H4"/>
<accession>A0A9P6Z1H4</accession>
<name>A0A9P6Z1H4_9FUNG</name>
<evidence type="ECO:0000313" key="2">
    <source>
        <dbReference type="Proteomes" id="UP000740926"/>
    </source>
</evidence>
<proteinExistence type="predicted"/>
<keyword evidence="2" id="KW-1185">Reference proteome</keyword>
<organism evidence="1 2">
    <name type="scientific">Rhizopus delemar</name>
    <dbReference type="NCBI Taxonomy" id="936053"/>
    <lineage>
        <taxon>Eukaryota</taxon>
        <taxon>Fungi</taxon>
        <taxon>Fungi incertae sedis</taxon>
        <taxon>Mucoromycota</taxon>
        <taxon>Mucoromycotina</taxon>
        <taxon>Mucoromycetes</taxon>
        <taxon>Mucorales</taxon>
        <taxon>Mucorineae</taxon>
        <taxon>Rhizopodaceae</taxon>
        <taxon>Rhizopus</taxon>
    </lineage>
</organism>
<gene>
    <name evidence="1" type="ORF">G6F50_006948</name>
</gene>
<dbReference type="Proteomes" id="UP000740926">
    <property type="component" value="Unassembled WGS sequence"/>
</dbReference>
<sequence length="71" mass="8324">MSSDDVYAAIEERCSKFKQFQNVANYYLLALKGFNLEYDEETHYVRSLSGHKVVNRDRIGDRFRLIADGFL</sequence>
<evidence type="ECO:0000313" key="1">
    <source>
        <dbReference type="EMBL" id="KAG1568811.1"/>
    </source>
</evidence>
<protein>
    <submittedName>
        <fullName evidence="1">Uncharacterized protein</fullName>
    </submittedName>
</protein>